<dbReference type="VEuPathDB" id="FungiDB:GGTG_06580"/>
<reference evidence="4" key="5">
    <citation type="submission" date="2018-04" db="UniProtKB">
        <authorList>
            <consortium name="EnsemblFungi"/>
        </authorList>
    </citation>
    <scope>IDENTIFICATION</scope>
    <source>
        <strain evidence="4">R3-111a-1</strain>
    </source>
</reference>
<evidence type="ECO:0000313" key="4">
    <source>
        <dbReference type="EnsemblFungi" id="EJT76663"/>
    </source>
</evidence>
<dbReference type="GeneID" id="20347038"/>
<evidence type="ECO:0000256" key="2">
    <source>
        <dbReference type="SAM" id="Phobius"/>
    </source>
</evidence>
<feature type="transmembrane region" description="Helical" evidence="2">
    <location>
        <begin position="460"/>
        <end position="479"/>
    </location>
</feature>
<evidence type="ECO:0000256" key="1">
    <source>
        <dbReference type="SAM" id="MobiDB-lite"/>
    </source>
</evidence>
<dbReference type="STRING" id="644352.J3NZ80"/>
<sequence length="486" mass="53673">MLQLPGQSMLGVANPTYPELSSPGPKRKYGRQDYGRFDNICFDSASIGGSLLGKVNVDVGLRFAKSKWGFFRGCTPGGILYIDIDIQQQADCKIDQATVKIVLRDKESGVVSKYPTQVTPFFGPKHLTGTERLEHKESSFQLQPSVQFMGTGLSGLGGSSSAKADKVYHWDIRGQRTNSKAAAGILGLHYDTLEWKMIENKLEGRSGNKICTAFAFTHSGHEILMDVIVEGKLSSKTDRLREGVKRLKFRPNAGRKPGQISTTLIGVYSGERPQLDMLAAGLEHDMVRENYISQPVMMPKPQQSSFRQEPAGRPPETQGALTSADERAQQATPVLQQPHPLPESGSIKLLDPTVQRLLCAGQSLIRSPRDMIFEEMSDQWDEADTPSRSLSPTVVDSGRVNEILKDELPEDTESFHSFVTVEDKEKPEGGLPRPLASKPESRMVLRSRLLEDRIITENQLSILGAFAIGAVISYIMAMLRQGTTER</sequence>
<evidence type="ECO:0000313" key="3">
    <source>
        <dbReference type="EMBL" id="EJT76663.1"/>
    </source>
</evidence>
<reference evidence="3" key="2">
    <citation type="submission" date="2010-07" db="EMBL/GenBank/DDBJ databases">
        <authorList>
            <consortium name="The Broad Institute Genome Sequencing Platform"/>
            <consortium name="Broad Institute Genome Sequencing Center for Infectious Disease"/>
            <person name="Ma L.-J."/>
            <person name="Dead R."/>
            <person name="Young S."/>
            <person name="Zeng Q."/>
            <person name="Koehrsen M."/>
            <person name="Alvarado L."/>
            <person name="Berlin A."/>
            <person name="Chapman S.B."/>
            <person name="Chen Z."/>
            <person name="Freedman E."/>
            <person name="Gellesch M."/>
            <person name="Goldberg J."/>
            <person name="Griggs A."/>
            <person name="Gujja S."/>
            <person name="Heilman E.R."/>
            <person name="Heiman D."/>
            <person name="Hepburn T."/>
            <person name="Howarth C."/>
            <person name="Jen D."/>
            <person name="Larson L."/>
            <person name="Mehta T."/>
            <person name="Neiman D."/>
            <person name="Pearson M."/>
            <person name="Roberts A."/>
            <person name="Saif S."/>
            <person name="Shea T."/>
            <person name="Shenoy N."/>
            <person name="Sisk P."/>
            <person name="Stolte C."/>
            <person name="Sykes S."/>
            <person name="Walk T."/>
            <person name="White J."/>
            <person name="Yandava C."/>
            <person name="Haas B."/>
            <person name="Nusbaum C."/>
            <person name="Birren B."/>
        </authorList>
    </citation>
    <scope>NUCLEOTIDE SEQUENCE</scope>
    <source>
        <strain evidence="3">R3-111a-1</strain>
    </source>
</reference>
<dbReference type="RefSeq" id="XP_009222663.1">
    <property type="nucleotide sequence ID" value="XM_009224399.1"/>
</dbReference>
<keyword evidence="2" id="KW-0812">Transmembrane</keyword>
<reference evidence="5" key="1">
    <citation type="submission" date="2010-07" db="EMBL/GenBank/DDBJ databases">
        <title>The genome sequence of Gaeumannomyces graminis var. tritici strain R3-111a-1.</title>
        <authorList>
            <consortium name="The Broad Institute Genome Sequencing Platform"/>
            <person name="Ma L.-J."/>
            <person name="Dead R."/>
            <person name="Young S."/>
            <person name="Zeng Q."/>
            <person name="Koehrsen M."/>
            <person name="Alvarado L."/>
            <person name="Berlin A."/>
            <person name="Chapman S.B."/>
            <person name="Chen Z."/>
            <person name="Freedman E."/>
            <person name="Gellesch M."/>
            <person name="Goldberg J."/>
            <person name="Griggs A."/>
            <person name="Gujja S."/>
            <person name="Heilman E.R."/>
            <person name="Heiman D."/>
            <person name="Hepburn T."/>
            <person name="Howarth C."/>
            <person name="Jen D."/>
            <person name="Larson L."/>
            <person name="Mehta T."/>
            <person name="Neiman D."/>
            <person name="Pearson M."/>
            <person name="Roberts A."/>
            <person name="Saif S."/>
            <person name="Shea T."/>
            <person name="Shenoy N."/>
            <person name="Sisk P."/>
            <person name="Stolte C."/>
            <person name="Sykes S."/>
            <person name="Walk T."/>
            <person name="White J."/>
            <person name="Yandava C."/>
            <person name="Haas B."/>
            <person name="Nusbaum C."/>
            <person name="Birren B."/>
        </authorList>
    </citation>
    <scope>NUCLEOTIDE SEQUENCE [LARGE SCALE GENOMIC DNA]</scope>
    <source>
        <strain evidence="5">R3-111a-1</strain>
    </source>
</reference>
<reference evidence="3" key="3">
    <citation type="submission" date="2010-09" db="EMBL/GenBank/DDBJ databases">
        <title>Annotation of Gaeumannomyces graminis var. tritici R3-111a-1.</title>
        <authorList>
            <consortium name="The Broad Institute Genome Sequencing Platform"/>
            <person name="Ma L.-J."/>
            <person name="Dead R."/>
            <person name="Young S.K."/>
            <person name="Zeng Q."/>
            <person name="Gargeya S."/>
            <person name="Fitzgerald M."/>
            <person name="Haas B."/>
            <person name="Abouelleil A."/>
            <person name="Alvarado L."/>
            <person name="Arachchi H.M."/>
            <person name="Berlin A."/>
            <person name="Brown A."/>
            <person name="Chapman S.B."/>
            <person name="Chen Z."/>
            <person name="Dunbar C."/>
            <person name="Freedman E."/>
            <person name="Gearin G."/>
            <person name="Gellesch M."/>
            <person name="Goldberg J."/>
            <person name="Griggs A."/>
            <person name="Gujja S."/>
            <person name="Heiman D."/>
            <person name="Howarth C."/>
            <person name="Larson L."/>
            <person name="Lui A."/>
            <person name="MacDonald P.J.P."/>
            <person name="Mehta T."/>
            <person name="Montmayeur A."/>
            <person name="Murphy C."/>
            <person name="Neiman D."/>
            <person name="Pearson M."/>
            <person name="Priest M."/>
            <person name="Roberts A."/>
            <person name="Saif S."/>
            <person name="Shea T."/>
            <person name="Shenoy N."/>
            <person name="Sisk P."/>
            <person name="Stolte C."/>
            <person name="Sykes S."/>
            <person name="Yandava C."/>
            <person name="Wortman J."/>
            <person name="Nusbaum C."/>
            <person name="Birren B."/>
        </authorList>
    </citation>
    <scope>NUCLEOTIDE SEQUENCE</scope>
    <source>
        <strain evidence="3">R3-111a-1</strain>
    </source>
</reference>
<dbReference type="Proteomes" id="UP000006039">
    <property type="component" value="Unassembled WGS sequence"/>
</dbReference>
<organism evidence="3">
    <name type="scientific">Gaeumannomyces tritici (strain R3-111a-1)</name>
    <name type="common">Wheat and barley take-all root rot fungus</name>
    <name type="synonym">Gaeumannomyces graminis var. tritici</name>
    <dbReference type="NCBI Taxonomy" id="644352"/>
    <lineage>
        <taxon>Eukaryota</taxon>
        <taxon>Fungi</taxon>
        <taxon>Dikarya</taxon>
        <taxon>Ascomycota</taxon>
        <taxon>Pezizomycotina</taxon>
        <taxon>Sordariomycetes</taxon>
        <taxon>Sordariomycetidae</taxon>
        <taxon>Magnaporthales</taxon>
        <taxon>Magnaporthaceae</taxon>
        <taxon>Gaeumannomyces</taxon>
    </lineage>
</organism>
<reference evidence="4" key="4">
    <citation type="journal article" date="2015" name="G3 (Bethesda)">
        <title>Genome sequences of three phytopathogenic species of the Magnaporthaceae family of fungi.</title>
        <authorList>
            <person name="Okagaki L.H."/>
            <person name="Nunes C.C."/>
            <person name="Sailsbery J."/>
            <person name="Clay B."/>
            <person name="Brown D."/>
            <person name="John T."/>
            <person name="Oh Y."/>
            <person name="Young N."/>
            <person name="Fitzgerald M."/>
            <person name="Haas B.J."/>
            <person name="Zeng Q."/>
            <person name="Young S."/>
            <person name="Adiconis X."/>
            <person name="Fan L."/>
            <person name="Levin J.Z."/>
            <person name="Mitchell T.K."/>
            <person name="Okubara P.A."/>
            <person name="Farman M.L."/>
            <person name="Kohn L.M."/>
            <person name="Birren B."/>
            <person name="Ma L.-J."/>
            <person name="Dean R.A."/>
        </authorList>
    </citation>
    <scope>NUCLEOTIDE SEQUENCE</scope>
    <source>
        <strain evidence="4">R3-111a-1</strain>
    </source>
</reference>
<keyword evidence="2" id="KW-0472">Membrane</keyword>
<proteinExistence type="predicted"/>
<gene>
    <name evidence="4" type="primary">20347038</name>
    <name evidence="3" type="ORF">GGTG_06580</name>
</gene>
<dbReference type="HOGENOM" id="CLU_561447_0_0_1"/>
<feature type="region of interest" description="Disordered" evidence="1">
    <location>
        <begin position="296"/>
        <end position="347"/>
    </location>
</feature>
<keyword evidence="2" id="KW-1133">Transmembrane helix</keyword>
<dbReference type="AlphaFoldDB" id="J3NZ80"/>
<dbReference type="EMBL" id="GL385397">
    <property type="protein sequence ID" value="EJT76663.1"/>
    <property type="molecule type" value="Genomic_DNA"/>
</dbReference>
<dbReference type="OrthoDB" id="3922785at2759"/>
<keyword evidence="5" id="KW-1185">Reference proteome</keyword>
<evidence type="ECO:0000313" key="5">
    <source>
        <dbReference type="Proteomes" id="UP000006039"/>
    </source>
</evidence>
<accession>J3NZ80</accession>
<dbReference type="eggNOG" id="ENOG502SJ4R">
    <property type="taxonomic scope" value="Eukaryota"/>
</dbReference>
<dbReference type="EnsemblFungi" id="EJT76663">
    <property type="protein sequence ID" value="EJT76663"/>
    <property type="gene ID" value="GGTG_06580"/>
</dbReference>
<protein>
    <submittedName>
        <fullName evidence="3 4">Uncharacterized protein</fullName>
    </submittedName>
</protein>
<name>J3NZ80_GAET3</name>